<proteinExistence type="inferred from homology"/>
<dbReference type="Gene3D" id="3.90.320.10">
    <property type="match status" value="1"/>
</dbReference>
<dbReference type="InterPro" id="IPR014016">
    <property type="entry name" value="UvrD-like_ATP-bd"/>
</dbReference>
<keyword evidence="10" id="KW-0234">DNA repair</keyword>
<protein>
    <recommendedName>
        <fullName evidence="13">DNA 3'-5' helicase</fullName>
        <ecNumber evidence="13">5.6.2.4</ecNumber>
    </recommendedName>
</protein>
<dbReference type="AlphaFoldDB" id="A0A2M7Q9W6"/>
<accession>A0A2M7Q9W6</accession>
<evidence type="ECO:0000313" key="18">
    <source>
        <dbReference type="EMBL" id="PIY62593.1"/>
    </source>
</evidence>
<keyword evidence="5 15" id="KW-0378">Hydrolase</keyword>
<dbReference type="GO" id="GO:0033202">
    <property type="term" value="C:DNA helicase complex"/>
    <property type="evidence" value="ECO:0007669"/>
    <property type="project" value="TreeGrafter"/>
</dbReference>
<keyword evidence="8 15" id="KW-0067">ATP-binding</keyword>
<dbReference type="GO" id="GO:0005524">
    <property type="term" value="F:ATP binding"/>
    <property type="evidence" value="ECO:0007669"/>
    <property type="project" value="UniProtKB-UniRule"/>
</dbReference>
<dbReference type="PANTHER" id="PTHR11070:SF55">
    <property type="entry name" value="DNA 3'-5' HELICASE"/>
    <property type="match status" value="1"/>
</dbReference>
<feature type="binding site" evidence="15">
    <location>
        <begin position="40"/>
        <end position="47"/>
    </location>
    <ligand>
        <name>ATP</name>
        <dbReference type="ChEBI" id="CHEBI:30616"/>
    </ligand>
</feature>
<evidence type="ECO:0000256" key="1">
    <source>
        <dbReference type="ARBA" id="ARBA00009922"/>
    </source>
</evidence>
<evidence type="ECO:0000313" key="19">
    <source>
        <dbReference type="Proteomes" id="UP000230973"/>
    </source>
</evidence>
<dbReference type="GO" id="GO:0004527">
    <property type="term" value="F:exonuclease activity"/>
    <property type="evidence" value="ECO:0007669"/>
    <property type="project" value="UniProtKB-KW"/>
</dbReference>
<dbReference type="InterPro" id="IPR027417">
    <property type="entry name" value="P-loop_NTPase"/>
</dbReference>
<evidence type="ECO:0000256" key="14">
    <source>
        <dbReference type="ARBA" id="ARBA00048988"/>
    </source>
</evidence>
<keyword evidence="4" id="KW-0227">DNA damage</keyword>
<dbReference type="CDD" id="cd17932">
    <property type="entry name" value="DEXQc_UvrD"/>
    <property type="match status" value="1"/>
</dbReference>
<dbReference type="Pfam" id="PF12705">
    <property type="entry name" value="PDDEXK_1"/>
    <property type="match status" value="1"/>
</dbReference>
<dbReference type="PROSITE" id="PS51217">
    <property type="entry name" value="UVRD_HELICASE_CTER"/>
    <property type="match status" value="1"/>
</dbReference>
<evidence type="ECO:0000256" key="6">
    <source>
        <dbReference type="ARBA" id="ARBA00022806"/>
    </source>
</evidence>
<dbReference type="GO" id="GO:0000725">
    <property type="term" value="P:recombinational repair"/>
    <property type="evidence" value="ECO:0007669"/>
    <property type="project" value="TreeGrafter"/>
</dbReference>
<dbReference type="InterPro" id="IPR014017">
    <property type="entry name" value="DNA_helicase_UvrD-like_C"/>
</dbReference>
<keyword evidence="9" id="KW-0238">DNA-binding</keyword>
<dbReference type="GO" id="GO:0043138">
    <property type="term" value="F:3'-5' DNA helicase activity"/>
    <property type="evidence" value="ECO:0007669"/>
    <property type="project" value="UniProtKB-EC"/>
</dbReference>
<dbReference type="SUPFAM" id="SSF52980">
    <property type="entry name" value="Restriction endonuclease-like"/>
    <property type="match status" value="1"/>
</dbReference>
<evidence type="ECO:0000256" key="3">
    <source>
        <dbReference type="ARBA" id="ARBA00022741"/>
    </source>
</evidence>
<evidence type="ECO:0000256" key="9">
    <source>
        <dbReference type="ARBA" id="ARBA00023125"/>
    </source>
</evidence>
<dbReference type="Proteomes" id="UP000230973">
    <property type="component" value="Unassembled WGS sequence"/>
</dbReference>
<dbReference type="InterPro" id="IPR038726">
    <property type="entry name" value="PDDEXK_AddAB-type"/>
</dbReference>
<keyword evidence="2" id="KW-0540">Nuclease</keyword>
<dbReference type="EC" id="5.6.2.4" evidence="13"/>
<sequence>MSMTSAENEENIDVGELLDGLNDRQLQAVTHGDGPQIIVAGAGTGKTMVVTRRVAWLVATGRAKPDQVLALTFTDKSAEEMEERVDRLMPMGYVDLWISTFHSFCQRILQEYGLQIGLPNDFRLLNEIDQYLLVRGSFDRFDLDYYRPAGNPTKFVQALLKHFSRAKDEAVTPDEYLEYAKSVALDKDRSGSADTDEASRLQEQANAYHAYQQLLLERGDLDFGDLNMYVLELLKKRPSVLKELRERFRYIIIDEFQDTNWAQYELVKALAGDIKNVTVVGDDDQSIYKFRGASISNILQFKDDFPGSREVVLNVNYRSLQEILDISYRFIQGNNPNRLEIRLAGPNGQGLSKRLTAYRPGQARVAHLHYATLRDEVRETMQVISEIKGSSVEHTWSDFAILVRSHSQADPFAAELQRRGIPFQYLALKGLYAKPVVLDCIAYLKLLDNYHESSALYRVLVCPPYSLPGPDLIELTHTADRLKGESLYEVIRRRHELTAISSEGQTVLDRLMGHLSEHTDIVRRQGVREAAVRWLYDSGYVDHLKAADTAEKHESLALLKQFLDRIKRYEDTHDDPNLRHFMQELELEREGGNAGALAFDVSTGPDMVRIMTVHSSKGLEFPYVFVVNLVDQRFPTNRRGGEIELPDALTKEIVPEGDMHLEEERRLFYVAMTRAKDGLFLTSAEDYGGRRKKKPSRFLFELGFDRTPIAPSMELLEEIRPTPSVDAKPPDYRPPSSFSFSQLEAYDRCPLQYRFAHVLRLPVFGKASMSFGKTMHATLEKFMSELAIRVSAKQPGLFVDGPKDPIKPSDLPLTLKELLQTYEGCWINDWYRDDKEREDFRRKGRQMLEQFYGDVTAERPVPFLLEQDFRLKLGGCVFRGKIDRIDLLPDGTHEIVDYKTGTPKEKLSKDDKRQLLLYQLAAGRALGLRPTKLTFHYLKDNSRQSFIGDDADLEKLEEEIEATLEEIVSGSFPPKPSAINCRNCDFAGICEFKLKS</sequence>
<dbReference type="CDD" id="cd18807">
    <property type="entry name" value="SF1_C_UvrD"/>
    <property type="match status" value="1"/>
</dbReference>
<dbReference type="PROSITE" id="PS51198">
    <property type="entry name" value="UVRD_HELICASE_ATP_BIND"/>
    <property type="match status" value="1"/>
</dbReference>
<dbReference type="PANTHER" id="PTHR11070">
    <property type="entry name" value="UVRD / RECB / PCRA DNA HELICASE FAMILY MEMBER"/>
    <property type="match status" value="1"/>
</dbReference>
<keyword evidence="6 15" id="KW-0347">Helicase</keyword>
<dbReference type="InterPro" id="IPR011335">
    <property type="entry name" value="Restrct_endonuc-II-like"/>
</dbReference>
<dbReference type="InterPro" id="IPR000212">
    <property type="entry name" value="DNA_helicase_UvrD/REP"/>
</dbReference>
<evidence type="ECO:0000256" key="12">
    <source>
        <dbReference type="ARBA" id="ARBA00034617"/>
    </source>
</evidence>
<dbReference type="EMBL" id="PFLC01000034">
    <property type="protein sequence ID" value="PIY62593.1"/>
    <property type="molecule type" value="Genomic_DNA"/>
</dbReference>
<dbReference type="Gene3D" id="1.10.486.10">
    <property type="entry name" value="PCRA, domain 4"/>
    <property type="match status" value="1"/>
</dbReference>
<evidence type="ECO:0000256" key="2">
    <source>
        <dbReference type="ARBA" id="ARBA00022722"/>
    </source>
</evidence>
<keyword evidence="11" id="KW-0413">Isomerase</keyword>
<evidence type="ECO:0000259" key="17">
    <source>
        <dbReference type="PROSITE" id="PS51217"/>
    </source>
</evidence>
<comment type="caution">
    <text evidence="18">The sequence shown here is derived from an EMBL/GenBank/DDBJ whole genome shotgun (WGS) entry which is preliminary data.</text>
</comment>
<comment type="catalytic activity">
    <reaction evidence="12">
        <text>Couples ATP hydrolysis with the unwinding of duplex DNA by translocating in the 3'-5' direction.</text>
        <dbReference type="EC" id="5.6.2.4"/>
    </reaction>
</comment>
<evidence type="ECO:0000256" key="15">
    <source>
        <dbReference type="PROSITE-ProRule" id="PRU00560"/>
    </source>
</evidence>
<name>A0A2M7Q9W6_9BACT</name>
<evidence type="ECO:0000256" key="5">
    <source>
        <dbReference type="ARBA" id="ARBA00022801"/>
    </source>
</evidence>
<evidence type="ECO:0000256" key="11">
    <source>
        <dbReference type="ARBA" id="ARBA00023235"/>
    </source>
</evidence>
<dbReference type="InterPro" id="IPR013986">
    <property type="entry name" value="DExx_box_DNA_helicase_dom_sf"/>
</dbReference>
<evidence type="ECO:0000256" key="8">
    <source>
        <dbReference type="ARBA" id="ARBA00022840"/>
    </source>
</evidence>
<dbReference type="Gene3D" id="1.10.10.160">
    <property type="match status" value="1"/>
</dbReference>
<gene>
    <name evidence="18" type="ORF">COY93_02735</name>
</gene>
<reference evidence="19" key="1">
    <citation type="submission" date="2017-09" db="EMBL/GenBank/DDBJ databases">
        <title>Depth-based differentiation of microbial function through sediment-hosted aquifers and enrichment of novel symbionts in the deep terrestrial subsurface.</title>
        <authorList>
            <person name="Probst A.J."/>
            <person name="Ladd B."/>
            <person name="Jarett J.K."/>
            <person name="Geller-Mcgrath D.E."/>
            <person name="Sieber C.M.K."/>
            <person name="Emerson J.B."/>
            <person name="Anantharaman K."/>
            <person name="Thomas B.C."/>
            <person name="Malmstrom R."/>
            <person name="Stieglmeier M."/>
            <person name="Klingl A."/>
            <person name="Woyke T."/>
            <person name="Ryan C.M."/>
            <person name="Banfield J.F."/>
        </authorList>
    </citation>
    <scope>NUCLEOTIDE SEQUENCE [LARGE SCALE GENOMIC DNA]</scope>
</reference>
<dbReference type="GO" id="GO:0003677">
    <property type="term" value="F:DNA binding"/>
    <property type="evidence" value="ECO:0007669"/>
    <property type="project" value="UniProtKB-KW"/>
</dbReference>
<comment type="catalytic activity">
    <reaction evidence="14">
        <text>ATP + H2O = ADP + phosphate + H(+)</text>
        <dbReference type="Rhea" id="RHEA:13065"/>
        <dbReference type="ChEBI" id="CHEBI:15377"/>
        <dbReference type="ChEBI" id="CHEBI:15378"/>
        <dbReference type="ChEBI" id="CHEBI:30616"/>
        <dbReference type="ChEBI" id="CHEBI:43474"/>
        <dbReference type="ChEBI" id="CHEBI:456216"/>
        <dbReference type="EC" id="5.6.2.4"/>
    </reaction>
</comment>
<comment type="similarity">
    <text evidence="1">Belongs to the helicase family. UvrD subfamily.</text>
</comment>
<evidence type="ECO:0000256" key="7">
    <source>
        <dbReference type="ARBA" id="ARBA00022839"/>
    </source>
</evidence>
<dbReference type="Gene3D" id="3.40.50.300">
    <property type="entry name" value="P-loop containing nucleotide triphosphate hydrolases"/>
    <property type="match status" value="2"/>
</dbReference>
<evidence type="ECO:0000256" key="10">
    <source>
        <dbReference type="ARBA" id="ARBA00023204"/>
    </source>
</evidence>
<dbReference type="InterPro" id="IPR011604">
    <property type="entry name" value="PDDEXK-like_dom_sf"/>
</dbReference>
<feature type="domain" description="UvrD-like helicase C-terminal" evidence="17">
    <location>
        <begin position="334"/>
        <end position="618"/>
    </location>
</feature>
<dbReference type="Pfam" id="PF13361">
    <property type="entry name" value="UvrD_C"/>
    <property type="match status" value="1"/>
</dbReference>
<dbReference type="SUPFAM" id="SSF52540">
    <property type="entry name" value="P-loop containing nucleoside triphosphate hydrolases"/>
    <property type="match status" value="1"/>
</dbReference>
<keyword evidence="3 15" id="KW-0547">Nucleotide-binding</keyword>
<dbReference type="Pfam" id="PF00580">
    <property type="entry name" value="UvrD-helicase"/>
    <property type="match status" value="1"/>
</dbReference>
<evidence type="ECO:0000256" key="4">
    <source>
        <dbReference type="ARBA" id="ARBA00022763"/>
    </source>
</evidence>
<evidence type="ECO:0000256" key="13">
    <source>
        <dbReference type="ARBA" id="ARBA00034808"/>
    </source>
</evidence>
<organism evidence="18 19">
    <name type="scientific">Candidatus Uhrbacteria bacterium CG_4_10_14_0_8_um_filter_58_22</name>
    <dbReference type="NCBI Taxonomy" id="1975029"/>
    <lineage>
        <taxon>Bacteria</taxon>
        <taxon>Candidatus Uhriibacteriota</taxon>
    </lineage>
</organism>
<feature type="domain" description="UvrD-like helicase ATP-binding" evidence="16">
    <location>
        <begin position="19"/>
        <end position="320"/>
    </location>
</feature>
<evidence type="ECO:0000259" key="16">
    <source>
        <dbReference type="PROSITE" id="PS51198"/>
    </source>
</evidence>
<dbReference type="GO" id="GO:0005829">
    <property type="term" value="C:cytosol"/>
    <property type="evidence" value="ECO:0007669"/>
    <property type="project" value="TreeGrafter"/>
</dbReference>
<keyword evidence="7" id="KW-0269">Exonuclease</keyword>